<feature type="domain" description="Chitin-binding type-2" evidence="2">
    <location>
        <begin position="84"/>
        <end position="151"/>
    </location>
</feature>
<dbReference type="PROSITE" id="PS50940">
    <property type="entry name" value="CHIT_BIND_II"/>
    <property type="match status" value="1"/>
</dbReference>
<evidence type="ECO:0000313" key="4">
    <source>
        <dbReference type="Proteomes" id="UP000821853"/>
    </source>
</evidence>
<dbReference type="EMBL" id="JABSTR010000004">
    <property type="protein sequence ID" value="KAH9368613.1"/>
    <property type="molecule type" value="Genomic_DNA"/>
</dbReference>
<dbReference type="GO" id="GO:0005576">
    <property type="term" value="C:extracellular region"/>
    <property type="evidence" value="ECO:0007669"/>
    <property type="project" value="InterPro"/>
</dbReference>
<evidence type="ECO:0000259" key="2">
    <source>
        <dbReference type="PROSITE" id="PS50940"/>
    </source>
</evidence>
<dbReference type="PANTHER" id="PTHR22933">
    <property type="entry name" value="FI18007P1-RELATED"/>
    <property type="match status" value="1"/>
</dbReference>
<dbReference type="VEuPathDB" id="VectorBase:HLOH_048972"/>
<keyword evidence="1" id="KW-1133">Transmembrane helix</keyword>
<evidence type="ECO:0000313" key="3">
    <source>
        <dbReference type="EMBL" id="KAH9368613.1"/>
    </source>
</evidence>
<dbReference type="InterPro" id="IPR052976">
    <property type="entry name" value="Scoloptoxin-like"/>
</dbReference>
<dbReference type="PANTHER" id="PTHR22933:SF43">
    <property type="entry name" value="LP10131P"/>
    <property type="match status" value="1"/>
</dbReference>
<feature type="transmembrane region" description="Helical" evidence="1">
    <location>
        <begin position="21"/>
        <end position="42"/>
    </location>
</feature>
<dbReference type="GO" id="GO:0008061">
    <property type="term" value="F:chitin binding"/>
    <property type="evidence" value="ECO:0007669"/>
    <property type="project" value="InterPro"/>
</dbReference>
<keyword evidence="1" id="KW-0812">Transmembrane</keyword>
<keyword evidence="4" id="KW-1185">Reference proteome</keyword>
<dbReference type="InterPro" id="IPR036508">
    <property type="entry name" value="Chitin-bd_dom_sf"/>
</dbReference>
<comment type="caution">
    <text evidence="3">The sequence shown here is derived from an EMBL/GenBank/DDBJ whole genome shotgun (WGS) entry which is preliminary data.</text>
</comment>
<proteinExistence type="predicted"/>
<dbReference type="AlphaFoldDB" id="A0A9J6G083"/>
<organism evidence="3 4">
    <name type="scientific">Haemaphysalis longicornis</name>
    <name type="common">Bush tick</name>
    <dbReference type="NCBI Taxonomy" id="44386"/>
    <lineage>
        <taxon>Eukaryota</taxon>
        <taxon>Metazoa</taxon>
        <taxon>Ecdysozoa</taxon>
        <taxon>Arthropoda</taxon>
        <taxon>Chelicerata</taxon>
        <taxon>Arachnida</taxon>
        <taxon>Acari</taxon>
        <taxon>Parasitiformes</taxon>
        <taxon>Ixodida</taxon>
        <taxon>Ixodoidea</taxon>
        <taxon>Ixodidae</taxon>
        <taxon>Haemaphysalinae</taxon>
        <taxon>Haemaphysalis</taxon>
    </lineage>
</organism>
<protein>
    <recommendedName>
        <fullName evidence="2">Chitin-binding type-2 domain-containing protein</fullName>
    </recommendedName>
</protein>
<evidence type="ECO:0000256" key="1">
    <source>
        <dbReference type="SAM" id="Phobius"/>
    </source>
</evidence>
<reference evidence="3 4" key="1">
    <citation type="journal article" date="2020" name="Cell">
        <title>Large-Scale Comparative Analyses of Tick Genomes Elucidate Their Genetic Diversity and Vector Capacities.</title>
        <authorList>
            <consortium name="Tick Genome and Microbiome Consortium (TIGMIC)"/>
            <person name="Jia N."/>
            <person name="Wang J."/>
            <person name="Shi W."/>
            <person name="Du L."/>
            <person name="Sun Y."/>
            <person name="Zhan W."/>
            <person name="Jiang J.F."/>
            <person name="Wang Q."/>
            <person name="Zhang B."/>
            <person name="Ji P."/>
            <person name="Bell-Sakyi L."/>
            <person name="Cui X.M."/>
            <person name="Yuan T.T."/>
            <person name="Jiang B.G."/>
            <person name="Yang W.F."/>
            <person name="Lam T.T."/>
            <person name="Chang Q.C."/>
            <person name="Ding S.J."/>
            <person name="Wang X.J."/>
            <person name="Zhu J.G."/>
            <person name="Ruan X.D."/>
            <person name="Zhao L."/>
            <person name="Wei J.T."/>
            <person name="Ye R.Z."/>
            <person name="Que T.C."/>
            <person name="Du C.H."/>
            <person name="Zhou Y.H."/>
            <person name="Cheng J.X."/>
            <person name="Dai P.F."/>
            <person name="Guo W.B."/>
            <person name="Han X.H."/>
            <person name="Huang E.J."/>
            <person name="Li L.F."/>
            <person name="Wei W."/>
            <person name="Gao Y.C."/>
            <person name="Liu J.Z."/>
            <person name="Shao H.Z."/>
            <person name="Wang X."/>
            <person name="Wang C.C."/>
            <person name="Yang T.C."/>
            <person name="Huo Q.B."/>
            <person name="Li W."/>
            <person name="Chen H.Y."/>
            <person name="Chen S.E."/>
            <person name="Zhou L.G."/>
            <person name="Ni X.B."/>
            <person name="Tian J.H."/>
            <person name="Sheng Y."/>
            <person name="Liu T."/>
            <person name="Pan Y.S."/>
            <person name="Xia L.Y."/>
            <person name="Li J."/>
            <person name="Zhao F."/>
            <person name="Cao W.C."/>
        </authorList>
    </citation>
    <scope>NUCLEOTIDE SEQUENCE [LARGE SCALE GENOMIC DNA]</scope>
    <source>
        <strain evidence="3">HaeL-2018</strain>
    </source>
</reference>
<gene>
    <name evidence="3" type="ORF">HPB48_004632</name>
</gene>
<name>A0A9J6G083_HAELO</name>
<sequence>MLFIHDLKSQGPKRKQKTSTARLFSHASRVVFALGLGLFILIKFSLVLLSSEVVLAGLGLRNTIALHAPTASNGRPVSKAPPSNFSCDGRPYGYYADVELECAYFHVCTVKPGADGWRVFVANSFRCEEDHVFDQEQFECRERDEALPCSQAEAYYGGNSVWN</sequence>
<dbReference type="SUPFAM" id="SSF57625">
    <property type="entry name" value="Invertebrate chitin-binding proteins"/>
    <property type="match status" value="1"/>
</dbReference>
<dbReference type="OrthoDB" id="6514762at2759"/>
<dbReference type="Proteomes" id="UP000821853">
    <property type="component" value="Chromosome 2"/>
</dbReference>
<keyword evidence="1" id="KW-0472">Membrane</keyword>
<accession>A0A9J6G083</accession>
<dbReference type="InterPro" id="IPR002557">
    <property type="entry name" value="Chitin-bd_dom"/>
</dbReference>
<dbReference type="Pfam" id="PF01607">
    <property type="entry name" value="CBM_14"/>
    <property type="match status" value="1"/>
</dbReference>